<keyword evidence="4" id="KW-1134">Transmembrane beta strand</keyword>
<proteinExistence type="inferred from homology"/>
<evidence type="ECO:0000256" key="4">
    <source>
        <dbReference type="ARBA" id="ARBA00022452"/>
    </source>
</evidence>
<comment type="caution">
    <text evidence="10">The sequence shown here is derived from an EMBL/GenBank/DDBJ whole genome shotgun (WGS) entry which is preliminary data.</text>
</comment>
<reference evidence="10 11" key="1">
    <citation type="submission" date="2022-01" db="EMBL/GenBank/DDBJ databases">
        <title>Flavihumibacter sp. nov., isolated from sediment of a river.</title>
        <authorList>
            <person name="Liu H."/>
        </authorList>
    </citation>
    <scope>NUCLEOTIDE SEQUENCE [LARGE SCALE GENOMIC DNA]</scope>
    <source>
        <strain evidence="10 11">RY-1</strain>
    </source>
</reference>
<keyword evidence="11" id="KW-1185">Reference proteome</keyword>
<sequence>MKKNRTSLLCICAISLVLLLAGTRLMAQTDSSRQLSLKECLDIAYTNNLELKQAELLAATTGIDYRQAKQNMLPQVNGLIEHGSNQGRNIDPFTNSYLNQKIDYANYAVNGGVVLFNGLATQNNIQQQRLALAAGKEEIQQAKDNLSLNLMNAYLLVLSTKDLLQQIRLQAELSRRQVERLEILHKEGAVQPSQYFDLKGQLANDEINLVNTQNQLDAARLTLCQWMNIPYDPSLELEPIRPEDFLQSYLGDATTIYQAAINELAVVKAARLRTESAEKGVKTWKSQLWPTLSLNGALYTNYSSAARTAQFLRTVETTTGDYVQINGTQSPVLTMREEFDMQKITYSDQFKNNYGTNINLALRIPLVNSLQTRNRIDRAKIQLKTAELVEKNTRIRLQQQVEQAYLNMNATYNRYKTLLLQVEAFQESFRTAEARFSEGVLNSVEYLTAKNNLDRASINLIIAKYEYVFRTRVLDFYQGKTIW</sequence>
<evidence type="ECO:0000313" key="11">
    <source>
        <dbReference type="Proteomes" id="UP001200145"/>
    </source>
</evidence>
<feature type="signal peptide" evidence="9">
    <location>
        <begin position="1"/>
        <end position="27"/>
    </location>
</feature>
<dbReference type="InterPro" id="IPR051906">
    <property type="entry name" value="TolC-like"/>
</dbReference>
<protein>
    <submittedName>
        <fullName evidence="10">TolC family protein</fullName>
    </submittedName>
</protein>
<evidence type="ECO:0000256" key="8">
    <source>
        <dbReference type="SAM" id="Coils"/>
    </source>
</evidence>
<evidence type="ECO:0000256" key="3">
    <source>
        <dbReference type="ARBA" id="ARBA00022448"/>
    </source>
</evidence>
<accession>A0ABS9BIJ1</accession>
<evidence type="ECO:0000256" key="6">
    <source>
        <dbReference type="ARBA" id="ARBA00023136"/>
    </source>
</evidence>
<evidence type="ECO:0000313" key="10">
    <source>
        <dbReference type="EMBL" id="MCF1714848.1"/>
    </source>
</evidence>
<evidence type="ECO:0000256" key="2">
    <source>
        <dbReference type="ARBA" id="ARBA00007613"/>
    </source>
</evidence>
<dbReference type="Gene3D" id="1.20.1600.10">
    <property type="entry name" value="Outer membrane efflux proteins (OEP)"/>
    <property type="match status" value="1"/>
</dbReference>
<comment type="subcellular location">
    <subcellularLocation>
        <location evidence="1">Cell outer membrane</location>
    </subcellularLocation>
</comment>
<feature type="coiled-coil region" evidence="8">
    <location>
        <begin position="125"/>
        <end position="184"/>
    </location>
</feature>
<evidence type="ECO:0000256" key="9">
    <source>
        <dbReference type="SAM" id="SignalP"/>
    </source>
</evidence>
<dbReference type="PANTHER" id="PTHR30026">
    <property type="entry name" value="OUTER MEMBRANE PROTEIN TOLC"/>
    <property type="match status" value="1"/>
</dbReference>
<dbReference type="Proteomes" id="UP001200145">
    <property type="component" value="Unassembled WGS sequence"/>
</dbReference>
<keyword evidence="5" id="KW-0812">Transmembrane</keyword>
<dbReference type="Pfam" id="PF02321">
    <property type="entry name" value="OEP"/>
    <property type="match status" value="2"/>
</dbReference>
<dbReference type="PANTHER" id="PTHR30026:SF20">
    <property type="entry name" value="OUTER MEMBRANE PROTEIN TOLC"/>
    <property type="match status" value="1"/>
</dbReference>
<feature type="chain" id="PRO_5046190671" evidence="9">
    <location>
        <begin position="28"/>
        <end position="483"/>
    </location>
</feature>
<keyword evidence="3" id="KW-0813">Transport</keyword>
<gene>
    <name evidence="10" type="ORF">L0U88_09440</name>
</gene>
<keyword evidence="8" id="KW-0175">Coiled coil</keyword>
<dbReference type="EMBL" id="JAKEVY010000002">
    <property type="protein sequence ID" value="MCF1714848.1"/>
    <property type="molecule type" value="Genomic_DNA"/>
</dbReference>
<keyword evidence="7" id="KW-0998">Cell outer membrane</keyword>
<comment type="similarity">
    <text evidence="2">Belongs to the outer membrane factor (OMF) (TC 1.B.17) family.</text>
</comment>
<evidence type="ECO:0000256" key="1">
    <source>
        <dbReference type="ARBA" id="ARBA00004442"/>
    </source>
</evidence>
<name>A0ABS9BIJ1_9BACT</name>
<dbReference type="InterPro" id="IPR003423">
    <property type="entry name" value="OMP_efflux"/>
</dbReference>
<evidence type="ECO:0000256" key="5">
    <source>
        <dbReference type="ARBA" id="ARBA00022692"/>
    </source>
</evidence>
<dbReference type="SUPFAM" id="SSF56954">
    <property type="entry name" value="Outer membrane efflux proteins (OEP)"/>
    <property type="match status" value="1"/>
</dbReference>
<keyword evidence="9" id="KW-0732">Signal</keyword>
<evidence type="ECO:0000256" key="7">
    <source>
        <dbReference type="ARBA" id="ARBA00023237"/>
    </source>
</evidence>
<dbReference type="RefSeq" id="WP_234865800.1">
    <property type="nucleotide sequence ID" value="NZ_JAKEVY010000002.1"/>
</dbReference>
<keyword evidence="6" id="KW-0472">Membrane</keyword>
<organism evidence="10 11">
    <name type="scientific">Flavihumibacter fluminis</name>
    <dbReference type="NCBI Taxonomy" id="2909236"/>
    <lineage>
        <taxon>Bacteria</taxon>
        <taxon>Pseudomonadati</taxon>
        <taxon>Bacteroidota</taxon>
        <taxon>Chitinophagia</taxon>
        <taxon>Chitinophagales</taxon>
        <taxon>Chitinophagaceae</taxon>
        <taxon>Flavihumibacter</taxon>
    </lineage>
</organism>